<sequence>MGSDTLADHPAKKFSAYVLNMTLFLSKPLPKMELGSVVLYVWKKQKTTEHVDGVNPESTKVKL</sequence>
<organism evidence="1 2">
    <name type="scientific">Babesia bigemina</name>
    <dbReference type="NCBI Taxonomy" id="5866"/>
    <lineage>
        <taxon>Eukaryota</taxon>
        <taxon>Sar</taxon>
        <taxon>Alveolata</taxon>
        <taxon>Apicomplexa</taxon>
        <taxon>Aconoidasida</taxon>
        <taxon>Piroplasmida</taxon>
        <taxon>Babesiidae</taxon>
        <taxon>Babesia</taxon>
    </lineage>
</organism>
<dbReference type="RefSeq" id="XP_012768176.1">
    <property type="nucleotide sequence ID" value="XM_012912722.1"/>
</dbReference>
<dbReference type="Proteomes" id="UP000033188">
    <property type="component" value="Chromosome 2"/>
</dbReference>
<dbReference type="AlphaFoldDB" id="A0A061DD64"/>
<name>A0A061DD64_BABBI</name>
<keyword evidence="2" id="KW-1185">Reference proteome</keyword>
<dbReference type="GeneID" id="24564531"/>
<dbReference type="VEuPathDB" id="PiroplasmaDB:BBBOND_0211370"/>
<gene>
    <name evidence="1" type="ORF">BBBOND_0211370</name>
</gene>
<dbReference type="EMBL" id="LK391708">
    <property type="protein sequence ID" value="CDR95990.1"/>
    <property type="molecule type" value="Genomic_DNA"/>
</dbReference>
<protein>
    <submittedName>
        <fullName evidence="1">Uncharacterized protein</fullName>
    </submittedName>
</protein>
<accession>A0A061DD64</accession>
<proteinExistence type="predicted"/>
<evidence type="ECO:0000313" key="2">
    <source>
        <dbReference type="Proteomes" id="UP000033188"/>
    </source>
</evidence>
<evidence type="ECO:0000313" key="1">
    <source>
        <dbReference type="EMBL" id="CDR95990.1"/>
    </source>
</evidence>
<reference evidence="2" key="1">
    <citation type="submission" date="2014-06" db="EMBL/GenBank/DDBJ databases">
        <authorList>
            <person name="Aslett M."/>
            <person name="De Silva N."/>
        </authorList>
    </citation>
    <scope>NUCLEOTIDE SEQUENCE [LARGE SCALE GENOMIC DNA]</scope>
    <source>
        <strain evidence="2">Bond</strain>
    </source>
</reference>
<dbReference type="KEGG" id="bbig:BBBOND_0211370"/>